<dbReference type="AlphaFoldDB" id="A0A8J4FAE1"/>
<keyword evidence="3" id="KW-1185">Reference proteome</keyword>
<sequence>MHVAMVSVQAELAPVELVQIMQIVHTVLLAMTSVMVMMMATVMVMMMAMGFALRMLCDAHHAPLGVRQPRAELRERWQGCGPGLQHRVTLRYVSHHHLHGKRYIFSFSFTVTTAAAAPRPPASYNRHFRCYLRCSLFHVWSPVP</sequence>
<keyword evidence="1" id="KW-0812">Transmembrane</keyword>
<keyword evidence="1" id="KW-0472">Membrane</keyword>
<protein>
    <submittedName>
        <fullName evidence="2">Uncharacterized protein</fullName>
    </submittedName>
</protein>
<organism evidence="2 3">
    <name type="scientific">Volvox africanus</name>
    <dbReference type="NCBI Taxonomy" id="51714"/>
    <lineage>
        <taxon>Eukaryota</taxon>
        <taxon>Viridiplantae</taxon>
        <taxon>Chlorophyta</taxon>
        <taxon>core chlorophytes</taxon>
        <taxon>Chlorophyceae</taxon>
        <taxon>CS clade</taxon>
        <taxon>Chlamydomonadales</taxon>
        <taxon>Volvocaceae</taxon>
        <taxon>Volvox</taxon>
    </lineage>
</organism>
<comment type="caution">
    <text evidence="2">The sequence shown here is derived from an EMBL/GenBank/DDBJ whole genome shotgun (WGS) entry which is preliminary data.</text>
</comment>
<reference evidence="2" key="1">
    <citation type="journal article" date="2021" name="Proc. Natl. Acad. Sci. U.S.A.">
        <title>Three genomes in the algal genus Volvox reveal the fate of a haploid sex-determining region after a transition to homothallism.</title>
        <authorList>
            <person name="Yamamoto K."/>
            <person name="Hamaji T."/>
            <person name="Kawai-Toyooka H."/>
            <person name="Matsuzaki R."/>
            <person name="Takahashi F."/>
            <person name="Nishimura Y."/>
            <person name="Kawachi M."/>
            <person name="Noguchi H."/>
            <person name="Minakuchi Y."/>
            <person name="Umen J.G."/>
            <person name="Toyoda A."/>
            <person name="Nozaki H."/>
        </authorList>
    </citation>
    <scope>NUCLEOTIDE SEQUENCE</scope>
    <source>
        <strain evidence="2">NIES-3780</strain>
    </source>
</reference>
<evidence type="ECO:0000256" key="1">
    <source>
        <dbReference type="SAM" id="Phobius"/>
    </source>
</evidence>
<accession>A0A8J4FAE1</accession>
<gene>
    <name evidence="2" type="ORF">Vafri_17696</name>
</gene>
<name>A0A8J4FAE1_9CHLO</name>
<evidence type="ECO:0000313" key="3">
    <source>
        <dbReference type="Proteomes" id="UP000747399"/>
    </source>
</evidence>
<dbReference type="EMBL" id="BNCO01000059">
    <property type="protein sequence ID" value="GIL63672.1"/>
    <property type="molecule type" value="Genomic_DNA"/>
</dbReference>
<dbReference type="Proteomes" id="UP000747399">
    <property type="component" value="Unassembled WGS sequence"/>
</dbReference>
<feature type="transmembrane region" description="Helical" evidence="1">
    <location>
        <begin position="20"/>
        <end position="46"/>
    </location>
</feature>
<proteinExistence type="predicted"/>
<keyword evidence="1" id="KW-1133">Transmembrane helix</keyword>
<evidence type="ECO:0000313" key="2">
    <source>
        <dbReference type="EMBL" id="GIL63672.1"/>
    </source>
</evidence>